<dbReference type="WBParaSite" id="nRc.2.0.1.t44676-RA">
    <property type="protein sequence ID" value="nRc.2.0.1.t44676-RA"/>
    <property type="gene ID" value="nRc.2.0.1.g44676"/>
</dbReference>
<protein>
    <submittedName>
        <fullName evidence="3">Uncharacterized protein</fullName>
    </submittedName>
</protein>
<sequence length="158" mass="18613">MTTGKSFKNRGDQETLLRPRREVIERSRLRKYVDLSGQQQFKVLDIEGRPPARNSGLESDVGHRKKRHNDKNIDVRNDIDESIALVKRSPKMTRDLGYLKLEDEGDEKIKEQTKKGYRKYIFSLTTIKMTTCNVLYHEQEKKNLDDKKKKMEETTGKR</sequence>
<accession>A0A915L1T1</accession>
<evidence type="ECO:0000313" key="3">
    <source>
        <dbReference type="WBParaSite" id="nRc.2.0.1.t44676-RA"/>
    </source>
</evidence>
<organism evidence="2 3">
    <name type="scientific">Romanomermis culicivorax</name>
    <name type="common">Nematode worm</name>
    <dbReference type="NCBI Taxonomy" id="13658"/>
    <lineage>
        <taxon>Eukaryota</taxon>
        <taxon>Metazoa</taxon>
        <taxon>Ecdysozoa</taxon>
        <taxon>Nematoda</taxon>
        <taxon>Enoplea</taxon>
        <taxon>Dorylaimia</taxon>
        <taxon>Mermithida</taxon>
        <taxon>Mermithoidea</taxon>
        <taxon>Mermithidae</taxon>
        <taxon>Romanomermis</taxon>
    </lineage>
</organism>
<keyword evidence="2" id="KW-1185">Reference proteome</keyword>
<evidence type="ECO:0000313" key="2">
    <source>
        <dbReference type="Proteomes" id="UP000887565"/>
    </source>
</evidence>
<feature type="region of interest" description="Disordered" evidence="1">
    <location>
        <begin position="47"/>
        <end position="73"/>
    </location>
</feature>
<reference evidence="3" key="1">
    <citation type="submission" date="2022-11" db="UniProtKB">
        <authorList>
            <consortium name="WormBaseParasite"/>
        </authorList>
    </citation>
    <scope>IDENTIFICATION</scope>
</reference>
<name>A0A915L1T1_ROMCU</name>
<dbReference type="AlphaFoldDB" id="A0A915L1T1"/>
<dbReference type="Proteomes" id="UP000887565">
    <property type="component" value="Unplaced"/>
</dbReference>
<evidence type="ECO:0000256" key="1">
    <source>
        <dbReference type="SAM" id="MobiDB-lite"/>
    </source>
</evidence>
<proteinExistence type="predicted"/>